<keyword evidence="6" id="KW-1185">Reference proteome</keyword>
<comment type="caution">
    <text evidence="5">The sequence shown here is derived from an EMBL/GenBank/DDBJ whole genome shotgun (WGS) entry which is preliminary data.</text>
</comment>
<dbReference type="PRINTS" id="PR00153">
    <property type="entry name" value="CSAPPISMRASE"/>
</dbReference>
<dbReference type="SUPFAM" id="SSF50891">
    <property type="entry name" value="Cyclophilin-like"/>
    <property type="match status" value="1"/>
</dbReference>
<dbReference type="PANTHER" id="PTHR45625:SF4">
    <property type="entry name" value="PEPTIDYLPROLYL ISOMERASE DOMAIN AND WD REPEAT-CONTAINING PROTEIN 1"/>
    <property type="match status" value="1"/>
</dbReference>
<gene>
    <name evidence="5" type="ORF">GCM10011340_29970</name>
</gene>
<dbReference type="Proteomes" id="UP000658258">
    <property type="component" value="Unassembled WGS sequence"/>
</dbReference>
<keyword evidence="1 3" id="KW-0697">Rotamase</keyword>
<evidence type="ECO:0000256" key="2">
    <source>
        <dbReference type="ARBA" id="ARBA00023235"/>
    </source>
</evidence>
<accession>A0ABQ3IAU2</accession>
<keyword evidence="2 3" id="KW-0413">Isomerase</keyword>
<dbReference type="Pfam" id="PF00160">
    <property type="entry name" value="Pro_isomerase"/>
    <property type="match status" value="1"/>
</dbReference>
<evidence type="ECO:0000256" key="1">
    <source>
        <dbReference type="ARBA" id="ARBA00023110"/>
    </source>
</evidence>
<dbReference type="InterPro" id="IPR002130">
    <property type="entry name" value="Cyclophilin-type_PPIase_dom"/>
</dbReference>
<name>A0ABQ3IAU2_9BACT</name>
<organism evidence="5 6">
    <name type="scientific">Roseivirga thermotolerans</name>
    <dbReference type="NCBI Taxonomy" id="1758176"/>
    <lineage>
        <taxon>Bacteria</taxon>
        <taxon>Pseudomonadati</taxon>
        <taxon>Bacteroidota</taxon>
        <taxon>Cytophagia</taxon>
        <taxon>Cytophagales</taxon>
        <taxon>Roseivirgaceae</taxon>
        <taxon>Roseivirga</taxon>
    </lineage>
</organism>
<keyword evidence="3" id="KW-0732">Signal</keyword>
<dbReference type="EMBL" id="BNAG01000004">
    <property type="protein sequence ID" value="GHE71853.1"/>
    <property type="molecule type" value="Genomic_DNA"/>
</dbReference>
<feature type="domain" description="PPIase cyclophilin-type" evidence="4">
    <location>
        <begin position="21"/>
        <end position="171"/>
    </location>
</feature>
<sequence>MKKYFVALIAALLLGSAPLKRYEVAQINTRFGEILVWLYDDTPKHKAAFLELAREGYFDDYTFNRVIENFVAQGGCPDTPEGFAYSVHLLEPEFEAGHKHIYGAFGAGRDNNPGKLSAACQFYIVQNKEGLPRLDGNYMIYGQVIKGMDLVDRIVKEEKDKNNAPLEPIPLDVNVIEMTARELKALGLDVATQTFKGY</sequence>
<feature type="chain" id="PRO_5044959988" description="Peptidyl-prolyl cis-trans isomerase" evidence="3">
    <location>
        <begin position="22"/>
        <end position="198"/>
    </location>
</feature>
<dbReference type="InterPro" id="IPR029000">
    <property type="entry name" value="Cyclophilin-like_dom_sf"/>
</dbReference>
<comment type="catalytic activity">
    <reaction evidence="3">
        <text>[protein]-peptidylproline (omega=180) = [protein]-peptidylproline (omega=0)</text>
        <dbReference type="Rhea" id="RHEA:16237"/>
        <dbReference type="Rhea" id="RHEA-COMP:10747"/>
        <dbReference type="Rhea" id="RHEA-COMP:10748"/>
        <dbReference type="ChEBI" id="CHEBI:83833"/>
        <dbReference type="ChEBI" id="CHEBI:83834"/>
        <dbReference type="EC" id="5.2.1.8"/>
    </reaction>
</comment>
<proteinExistence type="inferred from homology"/>
<protein>
    <recommendedName>
        <fullName evidence="3">Peptidyl-prolyl cis-trans isomerase</fullName>
        <shortName evidence="3">PPIase</shortName>
        <ecNumber evidence="3">5.2.1.8</ecNumber>
    </recommendedName>
</protein>
<dbReference type="PANTHER" id="PTHR45625">
    <property type="entry name" value="PEPTIDYL-PROLYL CIS-TRANS ISOMERASE-RELATED"/>
    <property type="match status" value="1"/>
</dbReference>
<evidence type="ECO:0000313" key="5">
    <source>
        <dbReference type="EMBL" id="GHE71853.1"/>
    </source>
</evidence>
<comment type="function">
    <text evidence="3">PPIases accelerate the folding of proteins. It catalyzes the cis-trans isomerization of proline imidic peptide bonds in oligopeptides.</text>
</comment>
<reference evidence="6" key="1">
    <citation type="journal article" date="2019" name="Int. J. Syst. Evol. Microbiol.">
        <title>The Global Catalogue of Microorganisms (GCM) 10K type strain sequencing project: providing services to taxonomists for standard genome sequencing and annotation.</title>
        <authorList>
            <consortium name="The Broad Institute Genomics Platform"/>
            <consortium name="The Broad Institute Genome Sequencing Center for Infectious Disease"/>
            <person name="Wu L."/>
            <person name="Ma J."/>
        </authorList>
    </citation>
    <scope>NUCLEOTIDE SEQUENCE [LARGE SCALE GENOMIC DNA]</scope>
    <source>
        <strain evidence="6">CGMCC 1.15111</strain>
    </source>
</reference>
<dbReference type="RefSeq" id="WP_229838718.1">
    <property type="nucleotide sequence ID" value="NZ_BNAG01000004.1"/>
</dbReference>
<feature type="signal peptide" evidence="3">
    <location>
        <begin position="1"/>
        <end position="21"/>
    </location>
</feature>
<dbReference type="EC" id="5.2.1.8" evidence="3"/>
<comment type="similarity">
    <text evidence="3">Belongs to the cyclophilin-type PPIase family.</text>
</comment>
<dbReference type="Gene3D" id="2.40.100.10">
    <property type="entry name" value="Cyclophilin-like"/>
    <property type="match status" value="1"/>
</dbReference>
<evidence type="ECO:0000313" key="6">
    <source>
        <dbReference type="Proteomes" id="UP000658258"/>
    </source>
</evidence>
<evidence type="ECO:0000256" key="3">
    <source>
        <dbReference type="RuleBase" id="RU363019"/>
    </source>
</evidence>
<dbReference type="InterPro" id="IPR044666">
    <property type="entry name" value="Cyclophilin_A-like"/>
</dbReference>
<dbReference type="PROSITE" id="PS50072">
    <property type="entry name" value="CSA_PPIASE_2"/>
    <property type="match status" value="1"/>
</dbReference>
<evidence type="ECO:0000259" key="4">
    <source>
        <dbReference type="PROSITE" id="PS50072"/>
    </source>
</evidence>